<dbReference type="Gene3D" id="1.10.10.60">
    <property type="entry name" value="Homeodomain-like"/>
    <property type="match status" value="1"/>
</dbReference>
<proteinExistence type="predicted"/>
<gene>
    <name evidence="4" type="ORF">GXP67_18260</name>
</gene>
<keyword evidence="2" id="KW-0804">Transcription</keyword>
<dbReference type="Proteomes" id="UP000480178">
    <property type="component" value="Chromosome"/>
</dbReference>
<dbReference type="RefSeq" id="WP_162444459.1">
    <property type="nucleotide sequence ID" value="NZ_CP048222.1"/>
</dbReference>
<evidence type="ECO:0000313" key="4">
    <source>
        <dbReference type="EMBL" id="QHT68447.1"/>
    </source>
</evidence>
<evidence type="ECO:0000259" key="3">
    <source>
        <dbReference type="PROSITE" id="PS01124"/>
    </source>
</evidence>
<sequence length="335" mass="38681">MSFYNMVQSEKPATLLEIWEAISTAFTHNQNEQFQITDPRHGDFTVHIEQYADFSVMNNIYQPRQETLHIPIRPQVPSLLMSFCLSGKPGLSGDRWEASYEANQALFNVFPARNSTYVLPANTQHEDLVIKLEMHTPFLEEFTSDSDDQLSNLLYKATIHEESLHSLQGNLTIDQTASEILAGIQKCPYTGKLREVYMESQVKLLLVHQLSVVHRLQHSNKPDTTAKLTKADQEKLQELKLYLESHFLEDHSLQSLTKQFGLNLFKLKYGFKTLFNTSVMKFIDDKKLQYAHLLLQQENVTVFQVADTLHYGHYNNFSAAYKRKFGYSPQLLRKG</sequence>
<dbReference type="InterPro" id="IPR018060">
    <property type="entry name" value="HTH_AraC"/>
</dbReference>
<dbReference type="AlphaFoldDB" id="A0A6C0GKH2"/>
<dbReference type="EMBL" id="CP048222">
    <property type="protein sequence ID" value="QHT68447.1"/>
    <property type="molecule type" value="Genomic_DNA"/>
</dbReference>
<dbReference type="InterPro" id="IPR009057">
    <property type="entry name" value="Homeodomain-like_sf"/>
</dbReference>
<evidence type="ECO:0000313" key="5">
    <source>
        <dbReference type="Proteomes" id="UP000480178"/>
    </source>
</evidence>
<evidence type="ECO:0000256" key="2">
    <source>
        <dbReference type="ARBA" id="ARBA00023163"/>
    </source>
</evidence>
<dbReference type="InterPro" id="IPR053142">
    <property type="entry name" value="PchR_regulatory_protein"/>
</dbReference>
<dbReference type="GO" id="GO:0043565">
    <property type="term" value="F:sequence-specific DNA binding"/>
    <property type="evidence" value="ECO:0007669"/>
    <property type="project" value="InterPro"/>
</dbReference>
<dbReference type="PROSITE" id="PS01124">
    <property type="entry name" value="HTH_ARAC_FAMILY_2"/>
    <property type="match status" value="1"/>
</dbReference>
<dbReference type="PANTHER" id="PTHR47893">
    <property type="entry name" value="REGULATORY PROTEIN PCHR"/>
    <property type="match status" value="1"/>
</dbReference>
<reference evidence="4 5" key="1">
    <citation type="submission" date="2020-01" db="EMBL/GenBank/DDBJ databases">
        <authorList>
            <person name="Kim M.K."/>
        </authorList>
    </citation>
    <scope>NUCLEOTIDE SEQUENCE [LARGE SCALE GENOMIC DNA]</scope>
    <source>
        <strain evidence="4 5">172606-1</strain>
    </source>
</reference>
<organism evidence="4 5">
    <name type="scientific">Rhodocytophaga rosea</name>
    <dbReference type="NCBI Taxonomy" id="2704465"/>
    <lineage>
        <taxon>Bacteria</taxon>
        <taxon>Pseudomonadati</taxon>
        <taxon>Bacteroidota</taxon>
        <taxon>Cytophagia</taxon>
        <taxon>Cytophagales</taxon>
        <taxon>Rhodocytophagaceae</taxon>
        <taxon>Rhodocytophaga</taxon>
    </lineage>
</organism>
<keyword evidence="5" id="KW-1185">Reference proteome</keyword>
<dbReference type="SMART" id="SM00342">
    <property type="entry name" value="HTH_ARAC"/>
    <property type="match status" value="1"/>
</dbReference>
<feature type="domain" description="HTH araC/xylS-type" evidence="3">
    <location>
        <begin position="237"/>
        <end position="335"/>
    </location>
</feature>
<dbReference type="SUPFAM" id="SSF46689">
    <property type="entry name" value="Homeodomain-like"/>
    <property type="match status" value="1"/>
</dbReference>
<dbReference type="Pfam" id="PF12833">
    <property type="entry name" value="HTH_18"/>
    <property type="match status" value="1"/>
</dbReference>
<dbReference type="PANTHER" id="PTHR47893:SF1">
    <property type="entry name" value="REGULATORY PROTEIN PCHR"/>
    <property type="match status" value="1"/>
</dbReference>
<name>A0A6C0GKH2_9BACT</name>
<accession>A0A6C0GKH2</accession>
<protein>
    <submittedName>
        <fullName evidence="4">Helix-turn-helix transcriptional regulator</fullName>
    </submittedName>
</protein>
<evidence type="ECO:0000256" key="1">
    <source>
        <dbReference type="ARBA" id="ARBA00023015"/>
    </source>
</evidence>
<keyword evidence="1" id="KW-0805">Transcription regulation</keyword>
<dbReference type="KEGG" id="rhoz:GXP67_18260"/>
<dbReference type="GO" id="GO:0003700">
    <property type="term" value="F:DNA-binding transcription factor activity"/>
    <property type="evidence" value="ECO:0007669"/>
    <property type="project" value="InterPro"/>
</dbReference>